<keyword evidence="2" id="KW-1185">Reference proteome</keyword>
<comment type="caution">
    <text evidence="1">The sequence shown here is derived from an EMBL/GenBank/DDBJ whole genome shotgun (WGS) entry which is preliminary data.</text>
</comment>
<evidence type="ECO:0000313" key="1">
    <source>
        <dbReference type="EMBL" id="ERE07206.1"/>
    </source>
</evidence>
<accession>A0ABP2XMA3</accession>
<sequence>MIDLNDIDSTLQAWADYVTRRADGGLGYAMQSIYRQMEQGSEAAVGVDVVAPFAGVPLDVRDAADQEKLDLVERVVMREVEPSSRAVILAWYLGRGTVEQKAKDLGTTRRTLYRWLELARAAVAAKLLALRRGVRQEGFAIKVADMPQAVNDGM</sequence>
<evidence type="ECO:0000313" key="2">
    <source>
        <dbReference type="Proteomes" id="UP000016426"/>
    </source>
</evidence>
<dbReference type="Proteomes" id="UP000016426">
    <property type="component" value="Unassembled WGS sequence"/>
</dbReference>
<proteinExistence type="predicted"/>
<gene>
    <name evidence="1" type="ORF">O166_06480</name>
</gene>
<dbReference type="RefSeq" id="WP_021476726.1">
    <property type="nucleotide sequence ID" value="NZ_AVPH01000212.1"/>
</dbReference>
<dbReference type="EMBL" id="AVPH01000212">
    <property type="protein sequence ID" value="ERE07206.1"/>
    <property type="molecule type" value="Genomic_DNA"/>
</dbReference>
<protein>
    <submittedName>
        <fullName evidence="1">Uncharacterized protein</fullName>
    </submittedName>
</protein>
<organism evidence="1 2">
    <name type="scientific">Pseudogulbenkiania ferrooxidans EGD-HP2</name>
    <dbReference type="NCBI Taxonomy" id="1388764"/>
    <lineage>
        <taxon>Bacteria</taxon>
        <taxon>Pseudomonadati</taxon>
        <taxon>Pseudomonadota</taxon>
        <taxon>Betaproteobacteria</taxon>
        <taxon>Neisseriales</taxon>
        <taxon>Chromobacteriaceae</taxon>
        <taxon>Pseudogulbenkiania</taxon>
    </lineage>
</organism>
<name>A0ABP2XMA3_9NEIS</name>
<reference evidence="1 2" key="1">
    <citation type="journal article" date="2013" name="Genome Announc.">
        <title>Genome Sequence of the Pigment-Producing Bacterium Pseudogulbenkiania ferrooxidans, Isolated from Loktak Lake.</title>
        <authorList>
            <person name="Puranik S."/>
            <person name="Talkal R."/>
            <person name="Qureshi A."/>
            <person name="Khardenavis A."/>
            <person name="Kapley A."/>
            <person name="Purohit H.J."/>
        </authorList>
    </citation>
    <scope>NUCLEOTIDE SEQUENCE [LARGE SCALE GENOMIC DNA]</scope>
    <source>
        <strain evidence="1 2">EGD-HP2</strain>
    </source>
</reference>